<evidence type="ECO:0000256" key="1">
    <source>
        <dbReference type="SAM" id="MobiDB-lite"/>
    </source>
</evidence>
<gene>
    <name evidence="2" type="ORF">UFOVP123_36</name>
</gene>
<protein>
    <submittedName>
        <fullName evidence="2">Uncharacterized protein</fullName>
    </submittedName>
</protein>
<organism evidence="2">
    <name type="scientific">uncultured Caudovirales phage</name>
    <dbReference type="NCBI Taxonomy" id="2100421"/>
    <lineage>
        <taxon>Viruses</taxon>
        <taxon>Duplodnaviria</taxon>
        <taxon>Heunggongvirae</taxon>
        <taxon>Uroviricota</taxon>
        <taxon>Caudoviricetes</taxon>
        <taxon>Peduoviridae</taxon>
        <taxon>Maltschvirus</taxon>
        <taxon>Maltschvirus maltsch</taxon>
    </lineage>
</organism>
<sequence length="176" mass="18816">MAGLIRKEMAGQEPAAAPMPPEQGQTPPAQGQMPPGQAQGGEEVDERNPEFISAMKFALKVLYQHGAAEDIAKQLRASKSKQEGLANIAYEITTVVDERTDGKVPRELIGLLAMAILNEIVDIAQAAKMDIQPQDAAGAFKDMLLRYLGENGVDTSQLQQGMDQIDPAVFTQAAAA</sequence>
<name>A0A6J5L8L0_9CAUD</name>
<reference evidence="2" key="1">
    <citation type="submission" date="2020-04" db="EMBL/GenBank/DDBJ databases">
        <authorList>
            <person name="Chiriac C."/>
            <person name="Salcher M."/>
            <person name="Ghai R."/>
            <person name="Kavagutti S V."/>
        </authorList>
    </citation>
    <scope>NUCLEOTIDE SEQUENCE</scope>
</reference>
<feature type="region of interest" description="Disordered" evidence="1">
    <location>
        <begin position="1"/>
        <end position="45"/>
    </location>
</feature>
<proteinExistence type="predicted"/>
<accession>A0A6J5L8L0</accession>
<evidence type="ECO:0000313" key="2">
    <source>
        <dbReference type="EMBL" id="CAB4130821.1"/>
    </source>
</evidence>
<dbReference type="EMBL" id="LR796244">
    <property type="protein sequence ID" value="CAB4130821.1"/>
    <property type="molecule type" value="Genomic_DNA"/>
</dbReference>
<feature type="compositionally biased region" description="Basic and acidic residues" evidence="1">
    <location>
        <begin position="1"/>
        <end position="10"/>
    </location>
</feature>
<feature type="compositionally biased region" description="Low complexity" evidence="1">
    <location>
        <begin position="11"/>
        <end position="41"/>
    </location>
</feature>